<dbReference type="Pfam" id="PF06532">
    <property type="entry name" value="NrsF"/>
    <property type="match status" value="1"/>
</dbReference>
<keyword evidence="8" id="KW-1185">Reference proteome</keyword>
<dbReference type="EMBL" id="AE008918">
    <property type="protein sequence ID" value="AAL53313.1"/>
    <property type="molecule type" value="Genomic_DNA"/>
</dbReference>
<accession>Q8YDV2</accession>
<protein>
    <submittedName>
        <fullName evidence="7">Extracytoplasmic function alternative sigma factor</fullName>
    </submittedName>
</protein>
<gene>
    <name evidence="7" type="ordered locus">BMEII0072</name>
</gene>
<dbReference type="eggNOG" id="COG4944">
    <property type="taxonomic scope" value="Bacteria"/>
</dbReference>
<keyword evidence="5" id="KW-0472">Membrane</keyword>
<feature type="transmembrane region" description="Helical" evidence="5">
    <location>
        <begin position="226"/>
        <end position="248"/>
    </location>
</feature>
<dbReference type="PIR" id="AF3518">
    <property type="entry name" value="AF3518"/>
</dbReference>
<feature type="transmembrane region" description="Helical" evidence="5">
    <location>
        <begin position="359"/>
        <end position="378"/>
    </location>
</feature>
<feature type="transmembrane region" description="Helical" evidence="5">
    <location>
        <begin position="322"/>
        <end position="347"/>
    </location>
</feature>
<dbReference type="PANTHER" id="PTHR43133">
    <property type="entry name" value="RNA POLYMERASE ECF-TYPE SIGMA FACTO"/>
    <property type="match status" value="1"/>
</dbReference>
<evidence type="ECO:0000313" key="7">
    <source>
        <dbReference type="EMBL" id="AAL53313.1"/>
    </source>
</evidence>
<feature type="transmembrane region" description="Helical" evidence="5">
    <location>
        <begin position="260"/>
        <end position="282"/>
    </location>
</feature>
<keyword evidence="3" id="KW-0238">DNA-binding</keyword>
<feature type="transmembrane region" description="Helical" evidence="5">
    <location>
        <begin position="390"/>
        <end position="411"/>
    </location>
</feature>
<evidence type="ECO:0000256" key="5">
    <source>
        <dbReference type="SAM" id="Phobius"/>
    </source>
</evidence>
<evidence type="ECO:0000256" key="2">
    <source>
        <dbReference type="ARBA" id="ARBA00023082"/>
    </source>
</evidence>
<dbReference type="SUPFAM" id="SSF88946">
    <property type="entry name" value="Sigma2 domain of RNA polymerase sigma factors"/>
    <property type="match status" value="1"/>
</dbReference>
<dbReference type="AlphaFoldDB" id="Q8YDV2"/>
<evidence type="ECO:0000256" key="3">
    <source>
        <dbReference type="ARBA" id="ARBA00023125"/>
    </source>
</evidence>
<reference evidence="7 8" key="1">
    <citation type="journal article" date="2002" name="Proc. Natl. Acad. Sci. U.S.A.">
        <title>The genome sequence of the facultative intracellular pathogen Brucella melitensis.</title>
        <authorList>
            <person name="DelVecchio V.G."/>
            <person name="Kapatral V."/>
            <person name="Redkar R.J."/>
            <person name="Patra G."/>
            <person name="Mujer C."/>
            <person name="Los T."/>
            <person name="Ivanova N."/>
            <person name="Anderson I."/>
            <person name="Bhattacharyya A."/>
            <person name="Lykidis A."/>
            <person name="Reznik G."/>
            <person name="Jablonski L."/>
            <person name="Larsen N."/>
            <person name="D'Souza M."/>
            <person name="Bernal A."/>
            <person name="Mazur M."/>
            <person name="Goltsman E."/>
            <person name="Selkov E."/>
            <person name="Elzer P.H."/>
            <person name="Hagius S."/>
            <person name="O'Callaghan D."/>
            <person name="Letesson J.J."/>
            <person name="Haselkorn R."/>
            <person name="Kyrpides N."/>
            <person name="Overbeek R."/>
        </authorList>
    </citation>
    <scope>NUCLEOTIDE SEQUENCE [LARGE SCALE GENOMIC DNA]</scope>
    <source>
        <strain evidence="8">ATCC 23456 / CCUG 17765 / NCTC 10094 / 16M</strain>
    </source>
</reference>
<dbReference type="PANTHER" id="PTHR43133:SF58">
    <property type="entry name" value="ECF RNA POLYMERASE SIGMA FACTOR SIGD"/>
    <property type="match status" value="1"/>
</dbReference>
<evidence type="ECO:0000313" key="8">
    <source>
        <dbReference type="Proteomes" id="UP000000419"/>
    </source>
</evidence>
<dbReference type="InterPro" id="IPR007627">
    <property type="entry name" value="RNA_pol_sigma70_r2"/>
</dbReference>
<dbReference type="InterPro" id="IPR013325">
    <property type="entry name" value="RNA_pol_sigma_r2"/>
</dbReference>
<sequence>MIARDADVTFFVPIANKTTGETRLARSNEERLKALMLLALDGNSAAYRTLLEELSRLLKAYFVRRLFGGRVSEAEDLVQETLLAIHTRRMTYDREMTFLPWVNAIARHKLVDHLRRQGRHDTDVLDEDIAIPGEAANVEARMDVDRVLGGVSERTGGLIRQVKIEGQSIDDAARADDMSQSAGGWRSIGALPRWRSGLEAIKITDDLINRLTGELKPVSRHAMQRLLLGHALLGMVAGVVIMLAFLGARHDLAAAMATPAFWSKLCYAALLLAVLLPALFALSRPLRQNLPWPALLLIFSCLGAAAIYQWEEASPEVRPVLVWGYTALVCPWLIGLISLPTLASLLLAIRKLAPARPTLAGFAAGLVSGGIGVLVYAFHCPESGLPFIALWYTLGIVGTGVLGALGGRFCLRW</sequence>
<dbReference type="GO" id="GO:0016987">
    <property type="term" value="F:sigma factor activity"/>
    <property type="evidence" value="ECO:0007669"/>
    <property type="project" value="UniProtKB-KW"/>
</dbReference>
<dbReference type="KEGG" id="bme:BMEII0072"/>
<keyword evidence="5" id="KW-1133">Transmembrane helix</keyword>
<dbReference type="Proteomes" id="UP000000419">
    <property type="component" value="Chromosome II"/>
</dbReference>
<keyword evidence="2" id="KW-0731">Sigma factor</keyword>
<dbReference type="InterPro" id="IPR009495">
    <property type="entry name" value="NrsF"/>
</dbReference>
<dbReference type="GO" id="GO:0006352">
    <property type="term" value="P:DNA-templated transcription initiation"/>
    <property type="evidence" value="ECO:0007669"/>
    <property type="project" value="InterPro"/>
</dbReference>
<dbReference type="Gene3D" id="1.10.1740.10">
    <property type="match status" value="1"/>
</dbReference>
<evidence type="ECO:0000256" key="4">
    <source>
        <dbReference type="ARBA" id="ARBA00023163"/>
    </source>
</evidence>
<keyword evidence="1" id="KW-0805">Transcription regulation</keyword>
<feature type="domain" description="RNA polymerase sigma-70 region 2" evidence="6">
    <location>
        <begin position="51"/>
        <end position="119"/>
    </location>
</feature>
<dbReference type="eggNOG" id="COG1595">
    <property type="taxonomic scope" value="Bacteria"/>
</dbReference>
<keyword evidence="4" id="KW-0804">Transcription</keyword>
<evidence type="ECO:0000259" key="6">
    <source>
        <dbReference type="Pfam" id="PF04542"/>
    </source>
</evidence>
<dbReference type="GO" id="GO:0003677">
    <property type="term" value="F:DNA binding"/>
    <property type="evidence" value="ECO:0007669"/>
    <property type="project" value="UniProtKB-KW"/>
</dbReference>
<dbReference type="Pfam" id="PF04542">
    <property type="entry name" value="Sigma70_r2"/>
    <property type="match status" value="1"/>
</dbReference>
<feature type="transmembrane region" description="Helical" evidence="5">
    <location>
        <begin position="294"/>
        <end position="310"/>
    </location>
</feature>
<dbReference type="InterPro" id="IPR039425">
    <property type="entry name" value="RNA_pol_sigma-70-like"/>
</dbReference>
<evidence type="ECO:0000256" key="1">
    <source>
        <dbReference type="ARBA" id="ARBA00023015"/>
    </source>
</evidence>
<organism evidence="7 8">
    <name type="scientific">Brucella melitensis biotype 1 (strain ATCC 23456 / CCUG 17765 / NCTC 10094 / 16M)</name>
    <dbReference type="NCBI Taxonomy" id="224914"/>
    <lineage>
        <taxon>Bacteria</taxon>
        <taxon>Pseudomonadati</taxon>
        <taxon>Pseudomonadota</taxon>
        <taxon>Alphaproteobacteria</taxon>
        <taxon>Hyphomicrobiales</taxon>
        <taxon>Brucellaceae</taxon>
        <taxon>Brucella/Ochrobactrum group</taxon>
        <taxon>Brucella</taxon>
    </lineage>
</organism>
<proteinExistence type="predicted"/>
<keyword evidence="5" id="KW-0812">Transmembrane</keyword>
<name>Q8YDV2_BRUME</name>